<comment type="pathway">
    <text evidence="1 5">Amino-acid biosynthesis; L-methionine biosynthesis via salvage pathway; S-methyl-5-thio-alpha-D-ribose 1-phosphate from S-methyl-5'-thioadenosine (hydrolase route): step 1/2.</text>
</comment>
<sequence length="230" mass="24747">MKIGIVAAMEEEKHYLLERMHISGEVEIAGWTFVAGQLAGKRVVLVQSGIGKVMSAIATTLLIHHFKVDFVINTGSAGGLGKGLKIGDVVIANNLAYSDVDVTGFNYDYGQLPGLPARFETSHKFLDGALEAAKEVGLQAHVGLIVSADAFIHTEAPRQAILRHFPDVLATEMEGAAIAQTCYTFKVPFLVIRAISDIPESGESAVSFDQFIVTAGKKSAQMVCLYIKHM</sequence>
<organism evidence="7 8">
    <name type="scientific">Granulicatella seriolae</name>
    <dbReference type="NCBI Taxonomy" id="2967226"/>
    <lineage>
        <taxon>Bacteria</taxon>
        <taxon>Bacillati</taxon>
        <taxon>Bacillota</taxon>
        <taxon>Bacilli</taxon>
        <taxon>Lactobacillales</taxon>
        <taxon>Carnobacteriaceae</taxon>
        <taxon>Granulicatella</taxon>
    </lineage>
</organism>
<evidence type="ECO:0000259" key="6">
    <source>
        <dbReference type="Pfam" id="PF01048"/>
    </source>
</evidence>
<dbReference type="InterPro" id="IPR035994">
    <property type="entry name" value="Nucleoside_phosphorylase_sf"/>
</dbReference>
<dbReference type="InterPro" id="IPR000845">
    <property type="entry name" value="Nucleoside_phosphorylase_d"/>
</dbReference>
<feature type="active site" description="Proton donor" evidence="5">
    <location>
        <position position="197"/>
    </location>
</feature>
<evidence type="ECO:0000256" key="4">
    <source>
        <dbReference type="ARBA" id="ARBA00023167"/>
    </source>
</evidence>
<dbReference type="NCBIfam" id="NF004079">
    <property type="entry name" value="PRK05584.1"/>
    <property type="match status" value="1"/>
</dbReference>
<feature type="active site" description="Proton acceptor" evidence="5">
    <location>
        <position position="12"/>
    </location>
</feature>
<dbReference type="SUPFAM" id="SSF53167">
    <property type="entry name" value="Purine and uridine phosphorylases"/>
    <property type="match status" value="1"/>
</dbReference>
<comment type="caution">
    <text evidence="7">The sequence shown here is derived from an EMBL/GenBank/DDBJ whole genome shotgun (WGS) entry which is preliminary data.</text>
</comment>
<keyword evidence="3 5" id="KW-0378">Hydrolase</keyword>
<proteinExistence type="inferred from homology"/>
<dbReference type="PANTHER" id="PTHR46832:SF1">
    <property type="entry name" value="5'-METHYLTHIOADENOSINE_S-ADENOSYLHOMOCYSTEINE NUCLEOSIDASE"/>
    <property type="match status" value="1"/>
</dbReference>
<dbReference type="Proteomes" id="UP001059480">
    <property type="component" value="Unassembled WGS sequence"/>
</dbReference>
<comment type="catalytic activity">
    <reaction evidence="5">
        <text>5'-deoxyadenosine + H2O = 5-deoxy-D-ribose + adenine</text>
        <dbReference type="Rhea" id="RHEA:29859"/>
        <dbReference type="ChEBI" id="CHEBI:15377"/>
        <dbReference type="ChEBI" id="CHEBI:16708"/>
        <dbReference type="ChEBI" id="CHEBI:17319"/>
        <dbReference type="ChEBI" id="CHEBI:149540"/>
        <dbReference type="EC" id="3.2.2.9"/>
    </reaction>
</comment>
<evidence type="ECO:0000256" key="3">
    <source>
        <dbReference type="ARBA" id="ARBA00022801"/>
    </source>
</evidence>
<evidence type="ECO:0000256" key="5">
    <source>
        <dbReference type="HAMAP-Rule" id="MF_01684"/>
    </source>
</evidence>
<accession>A0ABT1WLQ9</accession>
<dbReference type="Pfam" id="PF01048">
    <property type="entry name" value="PNP_UDP_1"/>
    <property type="match status" value="1"/>
</dbReference>
<dbReference type="PANTHER" id="PTHR46832">
    <property type="entry name" value="5'-METHYLTHIOADENOSINE/S-ADENOSYLHOMOCYSTEINE NUCLEOSIDASE"/>
    <property type="match status" value="1"/>
</dbReference>
<feature type="binding site" evidence="5">
    <location>
        <position position="78"/>
    </location>
    <ligand>
        <name>substrate</name>
    </ligand>
</feature>
<dbReference type="InterPro" id="IPR010049">
    <property type="entry name" value="MTA_SAH_Nsdase"/>
</dbReference>
<reference evidence="7" key="2">
    <citation type="journal article" date="2023" name="Curr. Microbiol.">
        <title>Granulicatella seriolae sp. nov., a Novel Facultative Anaerobe Isolated from Yellowtail Marine Fish.</title>
        <authorList>
            <person name="Lee M."/>
            <person name="Choi Y.J."/>
            <person name="Farooq A."/>
            <person name="Jeong J.B."/>
            <person name="Jung M.Y."/>
        </authorList>
    </citation>
    <scope>NUCLEOTIDE SEQUENCE</scope>
    <source>
        <strain evidence="7">S8</strain>
    </source>
</reference>
<dbReference type="GO" id="GO:0008782">
    <property type="term" value="F:adenosylhomocysteine nucleosidase activity"/>
    <property type="evidence" value="ECO:0007669"/>
    <property type="project" value="UniProtKB-EC"/>
</dbReference>
<dbReference type="NCBIfam" id="TIGR01704">
    <property type="entry name" value="MTA_SAH-Nsdase"/>
    <property type="match status" value="1"/>
</dbReference>
<feature type="binding site" evidence="5">
    <location>
        <begin position="173"/>
        <end position="174"/>
    </location>
    <ligand>
        <name>substrate</name>
    </ligand>
</feature>
<comment type="similarity">
    <text evidence="5">Belongs to the PNP/UDP phosphorylase family. MtnN subfamily.</text>
</comment>
<evidence type="ECO:0000313" key="7">
    <source>
        <dbReference type="EMBL" id="MCQ9209443.1"/>
    </source>
</evidence>
<keyword evidence="4 5" id="KW-0486">Methionine biosynthesis</keyword>
<dbReference type="RefSeq" id="WP_256944559.1">
    <property type="nucleotide sequence ID" value="NZ_JANHNZ010000002.1"/>
</dbReference>
<reference evidence="7" key="1">
    <citation type="submission" date="2022-07" db="EMBL/GenBank/DDBJ databases">
        <authorList>
            <person name="Jung M.-Y."/>
            <person name="Lee M."/>
        </authorList>
    </citation>
    <scope>NUCLEOTIDE SEQUENCE</scope>
    <source>
        <strain evidence="7">S8</strain>
    </source>
</reference>
<dbReference type="Gene3D" id="3.40.50.1580">
    <property type="entry name" value="Nucleoside phosphorylase domain"/>
    <property type="match status" value="1"/>
</dbReference>
<keyword evidence="7" id="KW-0326">Glycosidase</keyword>
<comment type="catalytic activity">
    <reaction evidence="5">
        <text>S-adenosyl-L-homocysteine + H2O = S-(5-deoxy-D-ribos-5-yl)-L-homocysteine + adenine</text>
        <dbReference type="Rhea" id="RHEA:17805"/>
        <dbReference type="ChEBI" id="CHEBI:15377"/>
        <dbReference type="ChEBI" id="CHEBI:16708"/>
        <dbReference type="ChEBI" id="CHEBI:57856"/>
        <dbReference type="ChEBI" id="CHEBI:58195"/>
        <dbReference type="EC" id="3.2.2.9"/>
    </reaction>
</comment>
<protein>
    <recommendedName>
        <fullName evidence="5">5'-methylthioadenosine/S-adenosylhomocysteine nucleosidase</fullName>
        <shortName evidence="5">MTA/SAH nucleosidase</shortName>
        <shortName evidence="5">MTAN</shortName>
        <ecNumber evidence="5">3.2.2.9</ecNumber>
    </recommendedName>
    <alternativeName>
        <fullName evidence="5">5'-deoxyadenosine nucleosidase</fullName>
        <shortName evidence="5">DOA nucleosidase</shortName>
        <shortName evidence="5">dAdo nucleosidase</shortName>
    </alternativeName>
    <alternativeName>
        <fullName evidence="5">5'-methylthioadenosine nucleosidase</fullName>
        <shortName evidence="5">MTA nucleosidase</shortName>
    </alternativeName>
    <alternativeName>
        <fullName evidence="5">S-adenosylhomocysteine nucleosidase</fullName>
        <shortName evidence="5">AdoHcy nucleosidase</shortName>
        <shortName evidence="5">SAH nucleosidase</shortName>
        <shortName evidence="5">SRH nucleosidase</shortName>
    </alternativeName>
</protein>
<comment type="catalytic activity">
    <reaction evidence="5">
        <text>S-methyl-5'-thioadenosine + H2O = 5-(methylsulfanyl)-D-ribose + adenine</text>
        <dbReference type="Rhea" id="RHEA:13617"/>
        <dbReference type="ChEBI" id="CHEBI:15377"/>
        <dbReference type="ChEBI" id="CHEBI:16708"/>
        <dbReference type="ChEBI" id="CHEBI:17509"/>
        <dbReference type="ChEBI" id="CHEBI:78440"/>
        <dbReference type="EC" id="3.2.2.9"/>
    </reaction>
</comment>
<keyword evidence="2 5" id="KW-0028">Amino-acid biosynthesis</keyword>
<evidence type="ECO:0000256" key="1">
    <source>
        <dbReference type="ARBA" id="ARBA00004945"/>
    </source>
</evidence>
<dbReference type="HAMAP" id="MF_01684">
    <property type="entry name" value="Salvage_MtnN"/>
    <property type="match status" value="1"/>
</dbReference>
<keyword evidence="8" id="KW-1185">Reference proteome</keyword>
<dbReference type="EMBL" id="JANHNZ010000002">
    <property type="protein sequence ID" value="MCQ9209443.1"/>
    <property type="molecule type" value="Genomic_DNA"/>
</dbReference>
<dbReference type="EC" id="3.2.2.9" evidence="5"/>
<dbReference type="CDD" id="cd09008">
    <property type="entry name" value="MTAN"/>
    <property type="match status" value="1"/>
</dbReference>
<gene>
    <name evidence="5" type="primary">mtnN</name>
    <name evidence="7" type="ORF">NPA36_02660</name>
</gene>
<evidence type="ECO:0000313" key="8">
    <source>
        <dbReference type="Proteomes" id="UP001059480"/>
    </source>
</evidence>
<feature type="binding site" evidence="5">
    <location>
        <position position="152"/>
    </location>
    <ligand>
        <name>substrate</name>
    </ligand>
</feature>
<feature type="domain" description="Nucleoside phosphorylase" evidence="6">
    <location>
        <begin position="2"/>
        <end position="227"/>
    </location>
</feature>
<evidence type="ECO:0000256" key="2">
    <source>
        <dbReference type="ARBA" id="ARBA00022605"/>
    </source>
</evidence>
<reference evidence="7" key="3">
    <citation type="journal article" date="2023" name="Microbiol. Resour. Announc.">
        <title>Draft Genome Sequence of Granulicatella sp. Strain S8, Isolated from a Marine Fish, Seriola quinqueradiata.</title>
        <authorList>
            <person name="Lee M."/>
            <person name="Farooq A."/>
            <person name="Jeong J.B."/>
            <person name="Jung M.Y."/>
        </authorList>
    </citation>
    <scope>NUCLEOTIDE SEQUENCE</scope>
    <source>
        <strain evidence="7">S8</strain>
    </source>
</reference>
<comment type="function">
    <text evidence="5">Catalyzes the irreversible cleavage of the glycosidic bond in both 5'-methylthioadenosine (MTA) and S-adenosylhomocysteine (SAH/AdoHcy) to adenine and the corresponding thioribose, 5'-methylthioribose and S-ribosylhomocysteine, respectively. Also cleaves 5'-deoxyadenosine, a toxic by-product of radical S-adenosylmethionine (SAM) enzymes, into 5-deoxyribose and adenine.</text>
</comment>
<name>A0ABT1WLQ9_9LACT</name>